<keyword evidence="1" id="KW-0812">Transmembrane</keyword>
<keyword evidence="1" id="KW-0472">Membrane</keyword>
<name>A0A0A2MJ60_9FLAO</name>
<dbReference type="RefSeq" id="WP_026989861.1">
    <property type="nucleotide sequence ID" value="NZ_JRLY01000017.1"/>
</dbReference>
<keyword evidence="1" id="KW-1133">Transmembrane helix</keyword>
<comment type="caution">
    <text evidence="2">The sequence shown here is derived from an EMBL/GenBank/DDBJ whole genome shotgun (WGS) entry which is preliminary data.</text>
</comment>
<protein>
    <submittedName>
        <fullName evidence="2">Uncharacterized protein</fullName>
    </submittedName>
</protein>
<keyword evidence="3" id="KW-1185">Reference proteome</keyword>
<organism evidence="2 3">
    <name type="scientific">Flavobacterium subsaxonicum WB 4.1-42 = DSM 21790</name>
    <dbReference type="NCBI Taxonomy" id="1121898"/>
    <lineage>
        <taxon>Bacteria</taxon>
        <taxon>Pseudomonadati</taxon>
        <taxon>Bacteroidota</taxon>
        <taxon>Flavobacteriia</taxon>
        <taxon>Flavobacteriales</taxon>
        <taxon>Flavobacteriaceae</taxon>
        <taxon>Flavobacterium</taxon>
    </lineage>
</organism>
<evidence type="ECO:0000313" key="3">
    <source>
        <dbReference type="Proteomes" id="UP000030111"/>
    </source>
</evidence>
<feature type="transmembrane region" description="Helical" evidence="1">
    <location>
        <begin position="97"/>
        <end position="115"/>
    </location>
</feature>
<accession>A0A0A2MJ60</accession>
<reference evidence="2 3" key="1">
    <citation type="submission" date="2013-09" db="EMBL/GenBank/DDBJ databases">
        <authorList>
            <person name="Zeng Z."/>
            <person name="Chen C."/>
        </authorList>
    </citation>
    <scope>NUCLEOTIDE SEQUENCE [LARGE SCALE GENOMIC DNA]</scope>
    <source>
        <strain evidence="2 3">WB 4.1-42</strain>
    </source>
</reference>
<feature type="transmembrane region" description="Helical" evidence="1">
    <location>
        <begin position="64"/>
        <end position="85"/>
    </location>
</feature>
<sequence>MGIVLLPILFFALAITIRSGIAVYKAIKNKAITIKHCASALIITLAIYTALFSSYYFSSNAYAFSPYFLFTFFMVLAPYLMSLWLRKDPKDAEIYKGFIVSVVFSAVFIVVFYRYTFGIIQYLKLPVHH</sequence>
<feature type="transmembrane region" description="Helical" evidence="1">
    <location>
        <begin position="6"/>
        <end position="27"/>
    </location>
</feature>
<dbReference type="Proteomes" id="UP000030111">
    <property type="component" value="Unassembled WGS sequence"/>
</dbReference>
<dbReference type="STRING" id="1121898.GCA_000422725_03773"/>
<feature type="transmembrane region" description="Helical" evidence="1">
    <location>
        <begin position="39"/>
        <end position="58"/>
    </location>
</feature>
<evidence type="ECO:0000256" key="1">
    <source>
        <dbReference type="SAM" id="Phobius"/>
    </source>
</evidence>
<dbReference type="AlphaFoldDB" id="A0A0A2MJ60"/>
<proteinExistence type="predicted"/>
<gene>
    <name evidence="2" type="ORF">Q766_17255</name>
</gene>
<dbReference type="EMBL" id="JRLY01000017">
    <property type="protein sequence ID" value="KGO91611.1"/>
    <property type="molecule type" value="Genomic_DNA"/>
</dbReference>
<evidence type="ECO:0000313" key="2">
    <source>
        <dbReference type="EMBL" id="KGO91611.1"/>
    </source>
</evidence>